<reference evidence="3" key="1">
    <citation type="journal article" date="2020" name="Nat. Commun.">
        <title>Genome assembly of wild tea tree DASZ reveals pedigree and selection history of tea varieties.</title>
        <authorList>
            <person name="Zhang W."/>
            <person name="Zhang Y."/>
            <person name="Qiu H."/>
            <person name="Guo Y."/>
            <person name="Wan H."/>
            <person name="Zhang X."/>
            <person name="Scossa F."/>
            <person name="Alseekh S."/>
            <person name="Zhang Q."/>
            <person name="Wang P."/>
            <person name="Xu L."/>
            <person name="Schmidt M.H."/>
            <person name="Jia X."/>
            <person name="Li D."/>
            <person name="Zhu A."/>
            <person name="Guo F."/>
            <person name="Chen W."/>
            <person name="Ni D."/>
            <person name="Usadel B."/>
            <person name="Fernie A.R."/>
            <person name="Wen W."/>
        </authorList>
    </citation>
    <scope>NUCLEOTIDE SEQUENCE [LARGE SCALE GENOMIC DNA]</scope>
    <source>
        <strain evidence="3">cv. G240</strain>
    </source>
</reference>
<protein>
    <submittedName>
        <fullName evidence="2">Uncharacterized protein</fullName>
    </submittedName>
</protein>
<reference evidence="2 3" key="2">
    <citation type="submission" date="2020-07" db="EMBL/GenBank/DDBJ databases">
        <title>Genome assembly of wild tea tree DASZ reveals pedigree and selection history of tea varieties.</title>
        <authorList>
            <person name="Zhang W."/>
        </authorList>
    </citation>
    <scope>NUCLEOTIDE SEQUENCE [LARGE SCALE GENOMIC DNA]</scope>
    <source>
        <strain evidence="3">cv. G240</strain>
        <tissue evidence="2">Leaf</tissue>
    </source>
</reference>
<comment type="caution">
    <text evidence="2">The sequence shown here is derived from an EMBL/GenBank/DDBJ whole genome shotgun (WGS) entry which is preliminary data.</text>
</comment>
<evidence type="ECO:0000256" key="1">
    <source>
        <dbReference type="SAM" id="Phobius"/>
    </source>
</evidence>
<evidence type="ECO:0000313" key="2">
    <source>
        <dbReference type="EMBL" id="KAF5957659.1"/>
    </source>
</evidence>
<accession>A0A7J7HYD5</accession>
<keyword evidence="1" id="KW-0812">Transmembrane</keyword>
<sequence length="104" mass="11790">MVVGESKDLGLQTILCQSTSLLIIVPLFVWQFYMKCVGFYHFLANLLTSKEMTQNCELRLCTYRSILPGQVVLGLVPEEEVSEIEGKYTPNLGNFLLLDVRSSR</sequence>
<gene>
    <name evidence="2" type="ORF">HYC85_004884</name>
</gene>
<dbReference type="AlphaFoldDB" id="A0A7J7HYD5"/>
<keyword evidence="1" id="KW-1133">Transmembrane helix</keyword>
<organism evidence="2 3">
    <name type="scientific">Camellia sinensis</name>
    <name type="common">Tea plant</name>
    <name type="synonym">Thea sinensis</name>
    <dbReference type="NCBI Taxonomy" id="4442"/>
    <lineage>
        <taxon>Eukaryota</taxon>
        <taxon>Viridiplantae</taxon>
        <taxon>Streptophyta</taxon>
        <taxon>Embryophyta</taxon>
        <taxon>Tracheophyta</taxon>
        <taxon>Spermatophyta</taxon>
        <taxon>Magnoliopsida</taxon>
        <taxon>eudicotyledons</taxon>
        <taxon>Gunneridae</taxon>
        <taxon>Pentapetalae</taxon>
        <taxon>asterids</taxon>
        <taxon>Ericales</taxon>
        <taxon>Theaceae</taxon>
        <taxon>Camellia</taxon>
    </lineage>
</organism>
<keyword evidence="1" id="KW-0472">Membrane</keyword>
<feature type="transmembrane region" description="Helical" evidence="1">
    <location>
        <begin position="20"/>
        <end position="43"/>
    </location>
</feature>
<proteinExistence type="predicted"/>
<keyword evidence="3" id="KW-1185">Reference proteome</keyword>
<evidence type="ECO:0000313" key="3">
    <source>
        <dbReference type="Proteomes" id="UP000593564"/>
    </source>
</evidence>
<dbReference type="EMBL" id="JACBKZ010000002">
    <property type="protein sequence ID" value="KAF5957659.1"/>
    <property type="molecule type" value="Genomic_DNA"/>
</dbReference>
<name>A0A7J7HYD5_CAMSI</name>
<dbReference type="Proteomes" id="UP000593564">
    <property type="component" value="Unassembled WGS sequence"/>
</dbReference>